<feature type="transmembrane region" description="Helical" evidence="6">
    <location>
        <begin position="36"/>
        <end position="60"/>
    </location>
</feature>
<evidence type="ECO:0000313" key="7">
    <source>
        <dbReference type="EMBL" id="KAH7288741.1"/>
    </source>
</evidence>
<accession>A0A8T2QZ71</accession>
<evidence type="ECO:0000313" key="8">
    <source>
        <dbReference type="Proteomes" id="UP000825935"/>
    </source>
</evidence>
<feature type="transmembrane region" description="Helical" evidence="6">
    <location>
        <begin position="80"/>
        <end position="97"/>
    </location>
</feature>
<comment type="similarity">
    <text evidence="2">Belongs to the major facilitator superfamily. Proton-dependent oligopeptide transporter (POT/PTR) (TC 2.A.17) family.</text>
</comment>
<protein>
    <submittedName>
        <fullName evidence="7">Uncharacterized protein</fullName>
    </submittedName>
</protein>
<evidence type="ECO:0000256" key="6">
    <source>
        <dbReference type="SAM" id="Phobius"/>
    </source>
</evidence>
<dbReference type="GO" id="GO:0022857">
    <property type="term" value="F:transmembrane transporter activity"/>
    <property type="evidence" value="ECO:0007669"/>
    <property type="project" value="InterPro"/>
</dbReference>
<dbReference type="GO" id="GO:0016020">
    <property type="term" value="C:membrane"/>
    <property type="evidence" value="ECO:0007669"/>
    <property type="project" value="UniProtKB-SubCell"/>
</dbReference>
<dbReference type="Pfam" id="PF00854">
    <property type="entry name" value="PTR2"/>
    <property type="match status" value="1"/>
</dbReference>
<feature type="transmembrane region" description="Helical" evidence="6">
    <location>
        <begin position="217"/>
        <end position="237"/>
    </location>
</feature>
<dbReference type="InterPro" id="IPR036259">
    <property type="entry name" value="MFS_trans_sf"/>
</dbReference>
<evidence type="ECO:0000256" key="4">
    <source>
        <dbReference type="ARBA" id="ARBA00022989"/>
    </source>
</evidence>
<dbReference type="SUPFAM" id="SSF103473">
    <property type="entry name" value="MFS general substrate transporter"/>
    <property type="match status" value="1"/>
</dbReference>
<feature type="transmembrane region" description="Helical" evidence="6">
    <location>
        <begin position="104"/>
        <end position="126"/>
    </location>
</feature>
<name>A0A8T2QZ71_CERRI</name>
<feature type="transmembrane region" description="Helical" evidence="6">
    <location>
        <begin position="146"/>
        <end position="163"/>
    </location>
</feature>
<dbReference type="EMBL" id="CM035436">
    <property type="protein sequence ID" value="KAH7288741.1"/>
    <property type="molecule type" value="Genomic_DNA"/>
</dbReference>
<dbReference type="AlphaFoldDB" id="A0A8T2QZ71"/>
<reference evidence="7" key="1">
    <citation type="submission" date="2021-08" db="EMBL/GenBank/DDBJ databases">
        <title>WGS assembly of Ceratopteris richardii.</title>
        <authorList>
            <person name="Marchant D.B."/>
            <person name="Chen G."/>
            <person name="Jenkins J."/>
            <person name="Shu S."/>
            <person name="Leebens-Mack J."/>
            <person name="Grimwood J."/>
            <person name="Schmutz J."/>
            <person name="Soltis P."/>
            <person name="Soltis D."/>
            <person name="Chen Z.-H."/>
        </authorList>
    </citation>
    <scope>NUCLEOTIDE SEQUENCE</scope>
    <source>
        <strain evidence="7">Whitten #5841</strain>
        <tissue evidence="7">Leaf</tissue>
    </source>
</reference>
<comment type="caution">
    <text evidence="7">The sequence shown here is derived from an EMBL/GenBank/DDBJ whole genome shotgun (WGS) entry which is preliminary data.</text>
</comment>
<organism evidence="7 8">
    <name type="scientific">Ceratopteris richardii</name>
    <name type="common">Triangle waterfern</name>
    <dbReference type="NCBI Taxonomy" id="49495"/>
    <lineage>
        <taxon>Eukaryota</taxon>
        <taxon>Viridiplantae</taxon>
        <taxon>Streptophyta</taxon>
        <taxon>Embryophyta</taxon>
        <taxon>Tracheophyta</taxon>
        <taxon>Polypodiopsida</taxon>
        <taxon>Polypodiidae</taxon>
        <taxon>Polypodiales</taxon>
        <taxon>Pteridineae</taxon>
        <taxon>Pteridaceae</taxon>
        <taxon>Parkerioideae</taxon>
        <taxon>Ceratopteris</taxon>
    </lineage>
</organism>
<evidence type="ECO:0000256" key="2">
    <source>
        <dbReference type="ARBA" id="ARBA00005982"/>
    </source>
</evidence>
<feature type="transmembrane region" description="Helical" evidence="6">
    <location>
        <begin position="345"/>
        <end position="370"/>
    </location>
</feature>
<dbReference type="OMA" id="GTHSMWR"/>
<proteinExistence type="inferred from homology"/>
<feature type="transmembrane region" description="Helical" evidence="6">
    <location>
        <begin position="382"/>
        <end position="402"/>
    </location>
</feature>
<keyword evidence="3 6" id="KW-0812">Transmembrane</keyword>
<evidence type="ECO:0000256" key="5">
    <source>
        <dbReference type="ARBA" id="ARBA00023136"/>
    </source>
</evidence>
<dbReference type="Gene3D" id="1.20.1250.20">
    <property type="entry name" value="MFS general substrate transporter like domains"/>
    <property type="match status" value="1"/>
</dbReference>
<gene>
    <name evidence="7" type="ORF">KP509_31G039600</name>
</gene>
<feature type="transmembrane region" description="Helical" evidence="6">
    <location>
        <begin position="536"/>
        <end position="557"/>
    </location>
</feature>
<keyword evidence="4 6" id="KW-1133">Transmembrane helix</keyword>
<dbReference type="OrthoDB" id="8904098at2759"/>
<keyword evidence="8" id="KW-1185">Reference proteome</keyword>
<keyword evidence="5 6" id="KW-0472">Membrane</keyword>
<feature type="transmembrane region" description="Helical" evidence="6">
    <location>
        <begin position="189"/>
        <end position="211"/>
    </location>
</feature>
<comment type="subcellular location">
    <subcellularLocation>
        <location evidence="1">Membrane</location>
        <topology evidence="1">Multi-pass membrane protein</topology>
    </subcellularLocation>
</comment>
<sequence length="591" mass="65752">MAMELEEMDELTLDGTLDVKGNPAGRRSTGGFKSAIFILVNQGLMCVSLYGISINLAIYLTTVLREGDSSAASNTSNWQGAQYLFSFIGGFLGDAYLGRYKSALLFQLVFLIGLVLTALSATLEYLRPPACEVEGIDCKRATTTQIGIFYIAVYIVALGYGGYQPNVLSFGADQFDEEHPKEKVRKAEFFNWFYAALTIGTLFASILLAYIENQGKWALGFWLSTGMGTVALSTFLVPTWRYRFHETGGNPLCRIAQVVTAAFRKRHIKIPLEGDQLYEVINTESTIKGSRKIIHSSSLRCLDKAAAITETDFDNEINQIRKNSWHLCTVTQVEELKWVLRMLPVWATTIFYTTAYTQVYSVFVIQGAAMDTQLGGFNVPPASLYAVDCVTVVLCVLAYNYWLLPQIKKWTALEEGLTGLQRISVGMPIVGLAMFEAGLVEVVRRNKVQRSDNLSILWQLPLYITTGISETFTYIGMMHFFYDQAPDAMRSLGSALPQASVALGNYASSLLIAIVGRLSGSPGWLPDSIDKGHLDYFFFLLGGLSFFNFALFSWAAVHYEYMSRHEVSPSPQSLPFLYSNGVANEDHIYRP</sequence>
<evidence type="ECO:0000256" key="3">
    <source>
        <dbReference type="ARBA" id="ARBA00022692"/>
    </source>
</evidence>
<dbReference type="Proteomes" id="UP000825935">
    <property type="component" value="Chromosome 31"/>
</dbReference>
<dbReference type="PANTHER" id="PTHR11654">
    <property type="entry name" value="OLIGOPEPTIDE TRANSPORTER-RELATED"/>
    <property type="match status" value="1"/>
</dbReference>
<dbReference type="InterPro" id="IPR000109">
    <property type="entry name" value="POT_fam"/>
</dbReference>
<feature type="transmembrane region" description="Helical" evidence="6">
    <location>
        <begin position="460"/>
        <end position="482"/>
    </location>
</feature>
<evidence type="ECO:0000256" key="1">
    <source>
        <dbReference type="ARBA" id="ARBA00004141"/>
    </source>
</evidence>